<feature type="non-terminal residue" evidence="7">
    <location>
        <position position="82"/>
    </location>
</feature>
<dbReference type="GO" id="GO:0005739">
    <property type="term" value="C:mitochondrion"/>
    <property type="evidence" value="ECO:0007669"/>
    <property type="project" value="UniProtKB-SubCell"/>
</dbReference>
<dbReference type="GO" id="GO:0033617">
    <property type="term" value="P:mitochondrial respiratory chain complex IV assembly"/>
    <property type="evidence" value="ECO:0007669"/>
    <property type="project" value="TreeGrafter"/>
</dbReference>
<gene>
    <name evidence="7" type="ORF">OE88DRAFT_1664426</name>
</gene>
<keyword evidence="3" id="KW-0809">Transit peptide</keyword>
<dbReference type="PANTHER" id="PTHR28163:SF1">
    <property type="entry name" value="PROTEIN PET117 HOMOLOG, MITOCHONDRIAL"/>
    <property type="match status" value="1"/>
</dbReference>
<proteinExistence type="inferred from homology"/>
<feature type="region of interest" description="Disordered" evidence="5">
    <location>
        <begin position="37"/>
        <end position="82"/>
    </location>
</feature>
<feature type="signal peptide" evidence="6">
    <location>
        <begin position="1"/>
        <end position="25"/>
    </location>
</feature>
<evidence type="ECO:0008006" key="9">
    <source>
        <dbReference type="Google" id="ProtNLM"/>
    </source>
</evidence>
<evidence type="ECO:0000256" key="2">
    <source>
        <dbReference type="ARBA" id="ARBA00008197"/>
    </source>
</evidence>
<dbReference type="InterPro" id="IPR031568">
    <property type="entry name" value="Pet117"/>
</dbReference>
<dbReference type="PANTHER" id="PTHR28163">
    <property type="entry name" value="PROTEIN PET117 HOMOLOG, MITOCHONDRIAL"/>
    <property type="match status" value="1"/>
</dbReference>
<evidence type="ECO:0000256" key="6">
    <source>
        <dbReference type="SAM" id="SignalP"/>
    </source>
</evidence>
<dbReference type="AlphaFoldDB" id="A0A5C3MT32"/>
<feature type="compositionally biased region" description="Basic and acidic residues" evidence="5">
    <location>
        <begin position="37"/>
        <end position="65"/>
    </location>
</feature>
<dbReference type="EMBL" id="ML213519">
    <property type="protein sequence ID" value="TFK48544.1"/>
    <property type="molecule type" value="Genomic_DNA"/>
</dbReference>
<evidence type="ECO:0000256" key="1">
    <source>
        <dbReference type="ARBA" id="ARBA00004173"/>
    </source>
</evidence>
<sequence>MSRAAKATLLTSVLLTGLTIWGVRFMQEQERENMYKGVLRDDDRRREKMKQRQEELRESQRKRALYEQYQHVSKQDDGQNEH</sequence>
<reference evidence="7 8" key="1">
    <citation type="journal article" date="2019" name="Nat. Ecol. Evol.">
        <title>Megaphylogeny resolves global patterns of mushroom evolution.</title>
        <authorList>
            <person name="Varga T."/>
            <person name="Krizsan K."/>
            <person name="Foldi C."/>
            <person name="Dima B."/>
            <person name="Sanchez-Garcia M."/>
            <person name="Sanchez-Ramirez S."/>
            <person name="Szollosi G.J."/>
            <person name="Szarkandi J.G."/>
            <person name="Papp V."/>
            <person name="Albert L."/>
            <person name="Andreopoulos W."/>
            <person name="Angelini C."/>
            <person name="Antonin V."/>
            <person name="Barry K.W."/>
            <person name="Bougher N.L."/>
            <person name="Buchanan P."/>
            <person name="Buyck B."/>
            <person name="Bense V."/>
            <person name="Catcheside P."/>
            <person name="Chovatia M."/>
            <person name="Cooper J."/>
            <person name="Damon W."/>
            <person name="Desjardin D."/>
            <person name="Finy P."/>
            <person name="Geml J."/>
            <person name="Haridas S."/>
            <person name="Hughes K."/>
            <person name="Justo A."/>
            <person name="Karasinski D."/>
            <person name="Kautmanova I."/>
            <person name="Kiss B."/>
            <person name="Kocsube S."/>
            <person name="Kotiranta H."/>
            <person name="LaButti K.M."/>
            <person name="Lechner B.E."/>
            <person name="Liimatainen K."/>
            <person name="Lipzen A."/>
            <person name="Lukacs Z."/>
            <person name="Mihaltcheva S."/>
            <person name="Morgado L.N."/>
            <person name="Niskanen T."/>
            <person name="Noordeloos M.E."/>
            <person name="Ohm R.A."/>
            <person name="Ortiz-Santana B."/>
            <person name="Ovrebo C."/>
            <person name="Racz N."/>
            <person name="Riley R."/>
            <person name="Savchenko A."/>
            <person name="Shiryaev A."/>
            <person name="Soop K."/>
            <person name="Spirin V."/>
            <person name="Szebenyi C."/>
            <person name="Tomsovsky M."/>
            <person name="Tulloss R.E."/>
            <person name="Uehling J."/>
            <person name="Grigoriev I.V."/>
            <person name="Vagvolgyi C."/>
            <person name="Papp T."/>
            <person name="Martin F.M."/>
            <person name="Miettinen O."/>
            <person name="Hibbett D.S."/>
            <person name="Nagy L.G."/>
        </authorList>
    </citation>
    <scope>NUCLEOTIDE SEQUENCE [LARGE SCALE GENOMIC DNA]</scope>
    <source>
        <strain evidence="7 8">OMC1185</strain>
    </source>
</reference>
<evidence type="ECO:0000313" key="8">
    <source>
        <dbReference type="Proteomes" id="UP000305948"/>
    </source>
</evidence>
<evidence type="ECO:0000313" key="7">
    <source>
        <dbReference type="EMBL" id="TFK48544.1"/>
    </source>
</evidence>
<dbReference type="STRING" id="5364.A0A5C3MT32"/>
<organism evidence="7 8">
    <name type="scientific">Heliocybe sulcata</name>
    <dbReference type="NCBI Taxonomy" id="5364"/>
    <lineage>
        <taxon>Eukaryota</taxon>
        <taxon>Fungi</taxon>
        <taxon>Dikarya</taxon>
        <taxon>Basidiomycota</taxon>
        <taxon>Agaricomycotina</taxon>
        <taxon>Agaricomycetes</taxon>
        <taxon>Gloeophyllales</taxon>
        <taxon>Gloeophyllaceae</taxon>
        <taxon>Heliocybe</taxon>
    </lineage>
</organism>
<feature type="compositionally biased region" description="Basic and acidic residues" evidence="5">
    <location>
        <begin position="73"/>
        <end position="82"/>
    </location>
</feature>
<feature type="chain" id="PRO_5022976891" description="Cytochrome c oxidase assembly protein" evidence="6">
    <location>
        <begin position="26"/>
        <end position="82"/>
    </location>
</feature>
<protein>
    <recommendedName>
        <fullName evidence="9">Cytochrome c oxidase assembly protein</fullName>
    </recommendedName>
</protein>
<keyword evidence="8" id="KW-1185">Reference proteome</keyword>
<evidence type="ECO:0000256" key="4">
    <source>
        <dbReference type="ARBA" id="ARBA00023128"/>
    </source>
</evidence>
<name>A0A5C3MT32_9AGAM</name>
<comment type="similarity">
    <text evidence="2">Belongs to the PET117 family.</text>
</comment>
<evidence type="ECO:0000256" key="3">
    <source>
        <dbReference type="ARBA" id="ARBA00022946"/>
    </source>
</evidence>
<evidence type="ECO:0000256" key="5">
    <source>
        <dbReference type="SAM" id="MobiDB-lite"/>
    </source>
</evidence>
<accession>A0A5C3MT32</accession>
<comment type="subcellular location">
    <subcellularLocation>
        <location evidence="1">Mitochondrion</location>
    </subcellularLocation>
</comment>
<dbReference type="Proteomes" id="UP000305948">
    <property type="component" value="Unassembled WGS sequence"/>
</dbReference>
<dbReference type="Pfam" id="PF15786">
    <property type="entry name" value="PET117"/>
    <property type="match status" value="1"/>
</dbReference>
<keyword evidence="6" id="KW-0732">Signal</keyword>
<keyword evidence="4" id="KW-0496">Mitochondrion</keyword>